<dbReference type="SUPFAM" id="SSF54637">
    <property type="entry name" value="Thioesterase/thiol ester dehydrase-isomerase"/>
    <property type="match status" value="1"/>
</dbReference>
<dbReference type="InterPro" id="IPR029069">
    <property type="entry name" value="HotDog_dom_sf"/>
</dbReference>
<protein>
    <submittedName>
        <fullName evidence="4">PaaI family thioesterase</fullName>
        <ecNumber evidence="4">3.1.2.-</ecNumber>
    </submittedName>
</protein>
<dbReference type="GO" id="GO:0016787">
    <property type="term" value="F:hydrolase activity"/>
    <property type="evidence" value="ECO:0007669"/>
    <property type="project" value="UniProtKB-KW"/>
</dbReference>
<dbReference type="Pfam" id="PF03061">
    <property type="entry name" value="4HBT"/>
    <property type="match status" value="1"/>
</dbReference>
<reference evidence="4 5" key="1">
    <citation type="journal article" date="2019" name="Int. J. Syst. Evol. Microbiol.">
        <title>The Draft Whole-Genome Sequence of the Antibiotic Producer Empedobacter haloabium ATCC 31962 Provides Indications for Its Taxonomic Reclassification.</title>
        <authorList>
            <person name="Miess H."/>
            <person name="Arlt P."/>
            <person name="Apel A.K."/>
            <person name="Weber T."/>
            <person name="Nieselt K."/>
            <person name="Hanssen F."/>
            <person name="Czemmel S."/>
            <person name="Nahnsen S."/>
            <person name="Gross H."/>
        </authorList>
    </citation>
    <scope>NUCLEOTIDE SEQUENCE [LARGE SCALE GENOMIC DNA]</scope>
    <source>
        <strain evidence="4 5">ATCC 31962</strain>
    </source>
</reference>
<dbReference type="InterPro" id="IPR003736">
    <property type="entry name" value="PAAI_dom"/>
</dbReference>
<comment type="similarity">
    <text evidence="1">Belongs to the thioesterase PaaI family.</text>
</comment>
<evidence type="ECO:0000256" key="2">
    <source>
        <dbReference type="ARBA" id="ARBA00022801"/>
    </source>
</evidence>
<evidence type="ECO:0000259" key="3">
    <source>
        <dbReference type="Pfam" id="PF03061"/>
    </source>
</evidence>
<dbReference type="PANTHER" id="PTHR21660">
    <property type="entry name" value="THIOESTERASE SUPERFAMILY MEMBER-RELATED"/>
    <property type="match status" value="1"/>
</dbReference>
<dbReference type="Proteomes" id="UP000321323">
    <property type="component" value="Chromosome"/>
</dbReference>
<keyword evidence="2 4" id="KW-0378">Hydrolase</keyword>
<dbReference type="CDD" id="cd03443">
    <property type="entry name" value="PaaI_thioesterase"/>
    <property type="match status" value="1"/>
</dbReference>
<keyword evidence="5" id="KW-1185">Reference proteome</keyword>
<sequence length="146" mass="15583">MSKEIPAGFERLQRGGPYMAGLGELYLRQEGSVIVIAMRVSERHTNMRGIVHGGMLASLADTALGIGLTLSCEARHSFVTVSLTTDFLAAARPGDWLEAHVQVDRIGGRVAFAGCRLQVGEKMALRASGVFAVMPPLTPEQLAAGY</sequence>
<dbReference type="NCBIfam" id="TIGR00369">
    <property type="entry name" value="unchar_dom_1"/>
    <property type="match status" value="1"/>
</dbReference>
<dbReference type="EMBL" id="CP136508">
    <property type="protein sequence ID" value="WUR12400.1"/>
    <property type="molecule type" value="Genomic_DNA"/>
</dbReference>
<evidence type="ECO:0000313" key="5">
    <source>
        <dbReference type="Proteomes" id="UP000321323"/>
    </source>
</evidence>
<evidence type="ECO:0000256" key="1">
    <source>
        <dbReference type="ARBA" id="ARBA00008324"/>
    </source>
</evidence>
<organism evidence="4 5">
    <name type="scientific">[Empedobacter] haloabium</name>
    <dbReference type="NCBI Taxonomy" id="592317"/>
    <lineage>
        <taxon>Bacteria</taxon>
        <taxon>Pseudomonadati</taxon>
        <taxon>Pseudomonadota</taxon>
        <taxon>Betaproteobacteria</taxon>
        <taxon>Burkholderiales</taxon>
        <taxon>Oxalobacteraceae</taxon>
        <taxon>Telluria group</taxon>
        <taxon>Telluria group incertae sedis</taxon>
    </lineage>
</organism>
<accession>A0ABZ1UI56</accession>
<dbReference type="Gene3D" id="3.10.129.10">
    <property type="entry name" value="Hotdog Thioesterase"/>
    <property type="match status" value="1"/>
</dbReference>
<proteinExistence type="inferred from homology"/>
<gene>
    <name evidence="4" type="ORF">E7V67_022265</name>
</gene>
<dbReference type="EC" id="3.1.2.-" evidence="4"/>
<dbReference type="PANTHER" id="PTHR21660:SF1">
    <property type="entry name" value="ACYL-COENZYME A THIOESTERASE 13"/>
    <property type="match status" value="1"/>
</dbReference>
<name>A0ABZ1UI56_9BURK</name>
<evidence type="ECO:0000313" key="4">
    <source>
        <dbReference type="EMBL" id="WUR12400.1"/>
    </source>
</evidence>
<feature type="domain" description="Thioesterase" evidence="3">
    <location>
        <begin position="49"/>
        <end position="118"/>
    </location>
</feature>
<dbReference type="InterPro" id="IPR039298">
    <property type="entry name" value="ACOT13"/>
</dbReference>
<dbReference type="InterPro" id="IPR006683">
    <property type="entry name" value="Thioestr_dom"/>
</dbReference>